<reference evidence="1" key="1">
    <citation type="submission" date="2018-02" db="EMBL/GenBank/DDBJ databases">
        <title>Rhizophora mucronata_Transcriptome.</title>
        <authorList>
            <person name="Meera S.P."/>
            <person name="Sreeshan A."/>
            <person name="Augustine A."/>
        </authorList>
    </citation>
    <scope>NUCLEOTIDE SEQUENCE</scope>
    <source>
        <tissue evidence="1">Leaf</tissue>
    </source>
</reference>
<protein>
    <submittedName>
        <fullName evidence="1">Uncharacterized protein</fullName>
    </submittedName>
</protein>
<accession>A0A2P2MZD6</accession>
<name>A0A2P2MZD6_RHIMU</name>
<dbReference type="AlphaFoldDB" id="A0A2P2MZD6"/>
<dbReference type="EMBL" id="GGEC01055085">
    <property type="protein sequence ID" value="MBX35569.1"/>
    <property type="molecule type" value="Transcribed_RNA"/>
</dbReference>
<proteinExistence type="predicted"/>
<sequence length="31" mass="3603">MNILISSLSWVFIYLSRAYLTLHELFSNISA</sequence>
<evidence type="ECO:0000313" key="1">
    <source>
        <dbReference type="EMBL" id="MBX35569.1"/>
    </source>
</evidence>
<organism evidence="1">
    <name type="scientific">Rhizophora mucronata</name>
    <name type="common">Asiatic mangrove</name>
    <dbReference type="NCBI Taxonomy" id="61149"/>
    <lineage>
        <taxon>Eukaryota</taxon>
        <taxon>Viridiplantae</taxon>
        <taxon>Streptophyta</taxon>
        <taxon>Embryophyta</taxon>
        <taxon>Tracheophyta</taxon>
        <taxon>Spermatophyta</taxon>
        <taxon>Magnoliopsida</taxon>
        <taxon>eudicotyledons</taxon>
        <taxon>Gunneridae</taxon>
        <taxon>Pentapetalae</taxon>
        <taxon>rosids</taxon>
        <taxon>fabids</taxon>
        <taxon>Malpighiales</taxon>
        <taxon>Rhizophoraceae</taxon>
        <taxon>Rhizophora</taxon>
    </lineage>
</organism>